<protein>
    <submittedName>
        <fullName evidence="1">Uncharacterized protein</fullName>
    </submittedName>
</protein>
<dbReference type="PANTHER" id="PTHR31126:SF10">
    <property type="entry name" value="PROTEIN PHOSPHATASE, PUTATIVE (AFU_ORTHOLOGUE AFUA_6G06650)-RELATED"/>
    <property type="match status" value="1"/>
</dbReference>
<comment type="caution">
    <text evidence="1">The sequence shown here is derived from an EMBL/GenBank/DDBJ whole genome shotgun (WGS) entry which is preliminary data.</text>
</comment>
<dbReference type="InterPro" id="IPR029021">
    <property type="entry name" value="Prot-tyrosine_phosphatase-like"/>
</dbReference>
<organism evidence="1 2">
    <name type="scientific">Aureobasidium pullulans</name>
    <name type="common">Black yeast</name>
    <name type="synonym">Pullularia pullulans</name>
    <dbReference type="NCBI Taxonomy" id="5580"/>
    <lineage>
        <taxon>Eukaryota</taxon>
        <taxon>Fungi</taxon>
        <taxon>Dikarya</taxon>
        <taxon>Ascomycota</taxon>
        <taxon>Pezizomycotina</taxon>
        <taxon>Dothideomycetes</taxon>
        <taxon>Dothideomycetidae</taxon>
        <taxon>Dothideales</taxon>
        <taxon>Saccotheciaceae</taxon>
        <taxon>Aureobasidium</taxon>
    </lineage>
</organism>
<dbReference type="AlphaFoldDB" id="A0A4S8W3X0"/>
<reference evidence="1 2" key="1">
    <citation type="submission" date="2018-10" db="EMBL/GenBank/DDBJ databases">
        <title>Fifty Aureobasidium pullulans genomes reveal a recombining polyextremotolerant generalist.</title>
        <authorList>
            <person name="Gostincar C."/>
            <person name="Turk M."/>
            <person name="Zajc J."/>
            <person name="Gunde-Cimerman N."/>
        </authorList>
    </citation>
    <scope>NUCLEOTIDE SEQUENCE [LARGE SCALE GENOMIC DNA]</scope>
    <source>
        <strain evidence="1 2">EXF-11318</strain>
    </source>
</reference>
<sequence>MDHQGEKASALATVKNFRDISSLINTVKPGLIFRSAHIDDASPEDLDALREQYRIRSIIDLRGMQPWPIISTVLLPGKQDTDFALQYPEKIAHTSILGLNNHYIDLCGPQFGKLVLSQTGLWERTKGFAHIAISPATGIKSWQKVTSAKLSKDRMFTPKAIIDHSFPQVRAMFKILANPSSYPILILNKWGSEMVSLIVSMTMLLLHVDRQSIYLDYAQTYQASSGVRQQRLEELRASCYPDDWAEPLPDYVNALEQHLETKHGGIEQYLLTLGLSRSEVQSIKAILLSGSRLSEKNGWLIDV</sequence>
<proteinExistence type="predicted"/>
<gene>
    <name evidence="1" type="ORF">D6D24_03055</name>
</gene>
<dbReference type="Proteomes" id="UP000308014">
    <property type="component" value="Unassembled WGS sequence"/>
</dbReference>
<dbReference type="SUPFAM" id="SSF52799">
    <property type="entry name" value="(Phosphotyrosine protein) phosphatases II"/>
    <property type="match status" value="1"/>
</dbReference>
<dbReference type="Gene3D" id="3.90.190.10">
    <property type="entry name" value="Protein tyrosine phosphatase superfamily"/>
    <property type="match status" value="1"/>
</dbReference>
<evidence type="ECO:0000313" key="1">
    <source>
        <dbReference type="EMBL" id="THW19015.1"/>
    </source>
</evidence>
<dbReference type="Pfam" id="PF13350">
    <property type="entry name" value="Y_phosphatase3"/>
    <property type="match status" value="1"/>
</dbReference>
<accession>A0A4S8W3X0</accession>
<dbReference type="InterPro" id="IPR026893">
    <property type="entry name" value="Tyr/Ser_Pase_IphP-type"/>
</dbReference>
<evidence type="ECO:0000313" key="2">
    <source>
        <dbReference type="Proteomes" id="UP000308014"/>
    </source>
</evidence>
<dbReference type="EMBL" id="QZAJ01000073">
    <property type="protein sequence ID" value="THW19015.1"/>
    <property type="molecule type" value="Genomic_DNA"/>
</dbReference>
<dbReference type="PANTHER" id="PTHR31126">
    <property type="entry name" value="TYROSINE-PROTEIN PHOSPHATASE"/>
    <property type="match status" value="1"/>
</dbReference>
<name>A0A4S8W3X0_AURPU</name>
<dbReference type="GO" id="GO:0004721">
    <property type="term" value="F:phosphoprotein phosphatase activity"/>
    <property type="evidence" value="ECO:0007669"/>
    <property type="project" value="InterPro"/>
</dbReference>